<keyword evidence="6 13" id="KW-0342">GTP-binding</keyword>
<evidence type="ECO:0000256" key="15">
    <source>
        <dbReference type="RuleBase" id="RU371113"/>
    </source>
</evidence>
<evidence type="ECO:0000256" key="2">
    <source>
        <dbReference type="ARBA" id="ARBA00011245"/>
    </source>
</evidence>
<proteinExistence type="inferred from homology"/>
<name>A0A133U4J9_9EURY</name>
<accession>A0A133U4J9</accession>
<dbReference type="InterPro" id="IPR036025">
    <property type="entry name" value="RtcB-like_sf"/>
</dbReference>
<evidence type="ECO:0000313" key="17">
    <source>
        <dbReference type="Proteomes" id="UP000070589"/>
    </source>
</evidence>
<reference evidence="16 17" key="1">
    <citation type="journal article" date="2016" name="Sci. Rep.">
        <title>Metabolic traits of an uncultured archaeal lineage -MSBL1- from brine pools of the Red Sea.</title>
        <authorList>
            <person name="Mwirichia R."/>
            <person name="Alam I."/>
            <person name="Rashid M."/>
            <person name="Vinu M."/>
            <person name="Ba-Alawi W."/>
            <person name="Anthony Kamau A."/>
            <person name="Kamanda Ngugi D."/>
            <person name="Goker M."/>
            <person name="Klenk H.P."/>
            <person name="Bajic V."/>
            <person name="Stingl U."/>
        </authorList>
    </citation>
    <scope>NUCLEOTIDE SEQUENCE [LARGE SCALE GENOMIC DNA]</scope>
    <source>
        <strain evidence="16">SCGC-AAA259D14</strain>
    </source>
</reference>
<protein>
    <recommendedName>
        <fullName evidence="8 15">tRNA-splicing ligase RtcB</fullName>
        <ecNumber evidence="15">6.5.1.-</ecNumber>
    </recommendedName>
</protein>
<keyword evidence="5 13" id="KW-0547">Nucleotide-binding</keyword>
<evidence type="ECO:0000256" key="7">
    <source>
        <dbReference type="ARBA" id="ARBA00023211"/>
    </source>
</evidence>
<feature type="binding site" evidence="13">
    <location>
        <begin position="205"/>
        <end position="209"/>
    </location>
    <ligand>
        <name>GMP</name>
        <dbReference type="ChEBI" id="CHEBI:58115"/>
    </ligand>
</feature>
<evidence type="ECO:0000256" key="5">
    <source>
        <dbReference type="ARBA" id="ARBA00022741"/>
    </source>
</evidence>
<evidence type="ECO:0000256" key="11">
    <source>
        <dbReference type="ARBA" id="ARBA00049514"/>
    </source>
</evidence>
<dbReference type="GO" id="GO:0046872">
    <property type="term" value="F:metal ion binding"/>
    <property type="evidence" value="ECO:0007669"/>
    <property type="project" value="UniProtKB-UniRule"/>
</dbReference>
<dbReference type="Pfam" id="PF01139">
    <property type="entry name" value="RtcB"/>
    <property type="match status" value="1"/>
</dbReference>
<dbReference type="GO" id="GO:0005525">
    <property type="term" value="F:GTP binding"/>
    <property type="evidence" value="ECO:0007669"/>
    <property type="project" value="UniProtKB-KW"/>
</dbReference>
<dbReference type="PANTHER" id="PTHR11118:SF1">
    <property type="entry name" value="RNA-SPLICING LIGASE RTCB HOMOLOG"/>
    <property type="match status" value="1"/>
</dbReference>
<dbReference type="AlphaFoldDB" id="A0A133U4J9"/>
<dbReference type="PATRIC" id="fig|1698261.3.peg.884"/>
<dbReference type="InterPro" id="IPR001233">
    <property type="entry name" value="RtcB"/>
</dbReference>
<dbReference type="GO" id="GO:0170057">
    <property type="term" value="F:RNA ligase (GTP) activity"/>
    <property type="evidence" value="ECO:0007669"/>
    <property type="project" value="UniProtKB-EC"/>
</dbReference>
<comment type="cofactor">
    <cofactor evidence="14 15">
        <name>Mn(2+)</name>
        <dbReference type="ChEBI" id="CHEBI:29035"/>
    </cofactor>
    <text evidence="14 15">Binds 2 manganese ions per subunit.</text>
</comment>
<feature type="binding site" evidence="13">
    <location>
        <position position="388"/>
    </location>
    <ligand>
        <name>GMP</name>
        <dbReference type="ChEBI" id="CHEBI:58115"/>
    </ligand>
</feature>
<comment type="caution">
    <text evidence="16">The sequence shown here is derived from an EMBL/GenBank/DDBJ whole genome shotgun (WGS) entry which is preliminary data.</text>
</comment>
<dbReference type="PANTHER" id="PTHR11118">
    <property type="entry name" value="RNA-SPLICING LIGASE RTCB HOMOLOG"/>
    <property type="match status" value="1"/>
</dbReference>
<feature type="binding site" evidence="13">
    <location>
        <begin position="381"/>
        <end position="384"/>
    </location>
    <ligand>
        <name>GMP</name>
        <dbReference type="ChEBI" id="CHEBI:58115"/>
    </ligand>
</feature>
<evidence type="ECO:0000256" key="3">
    <source>
        <dbReference type="ARBA" id="ARBA00022598"/>
    </source>
</evidence>
<comment type="subunit">
    <text evidence="2 15">Monomer.</text>
</comment>
<feature type="active site" description="GMP-histidine intermediate" evidence="12">
    <location>
        <position position="407"/>
    </location>
</feature>
<gene>
    <name evidence="15" type="primary">rtcB</name>
    <name evidence="16" type="ORF">AKJ62_03820</name>
</gene>
<sequence length="485" mass="53311">MSWKGELNKIDDLHWEIPKSHKPEMRVPTRIFANAELLEEMKQDKTLDQGSNVASLQGIYKYSVVLPDGHQGYGFPIGGVAATDAEDGVISPGGVGYDINCGVRVLRSDLDKSDVEGGIRELVDLLFKEVPSGVGSKSKVKMSKSELDEILEGGSKWMVENGYGWEEDVDRVEENGFLEQADSSKVSAKAKDRGKEQVGSLGSGNHFLEVQYVDEIFDGEVAEKFGISHEGQVMTMIHTGSRGFGHQVCSDALRRMEKAAKKYGIELPDRELVNVPISSDEGQDYLSQMSCAANFAWANRQMITHWVRESFGRFFEEDPESLGLELIYDVAHNIAKFEEHRVDGSKRKTCVHRKGATRAFPPGHSDIPKKYRDVGQPVIIPGNMGTASYILVGTEGSMENTFASTAHGSGRRMSRTGAKKEYWGGDVKDDLWNEKNIYVKATHGSVIAEEAPGAYKNVDSVVEVSDKAGIGSKVARLRPMGVAKG</sequence>
<dbReference type="Proteomes" id="UP000070589">
    <property type="component" value="Unassembled WGS sequence"/>
</dbReference>
<feature type="binding site" evidence="14">
    <location>
        <position position="206"/>
    </location>
    <ligand>
        <name>Mn(2+)</name>
        <dbReference type="ChEBI" id="CHEBI:29035"/>
        <label>1</label>
    </ligand>
</feature>
<dbReference type="EC" id="6.5.1.-" evidence="15"/>
<evidence type="ECO:0000313" key="16">
    <source>
        <dbReference type="EMBL" id="KXA89086.1"/>
    </source>
</evidence>
<feature type="binding site" evidence="13">
    <location>
        <position position="484"/>
    </location>
    <ligand>
        <name>GMP</name>
        <dbReference type="ChEBI" id="CHEBI:58115"/>
    </ligand>
</feature>
<evidence type="ECO:0000256" key="6">
    <source>
        <dbReference type="ARBA" id="ARBA00023134"/>
    </source>
</evidence>
<organism evidence="16 17">
    <name type="scientific">candidate division MSBL1 archaeon SCGC-AAA259D14</name>
    <dbReference type="NCBI Taxonomy" id="1698261"/>
    <lineage>
        <taxon>Archaea</taxon>
        <taxon>Methanobacteriati</taxon>
        <taxon>Methanobacteriota</taxon>
        <taxon>candidate division MSBL1</taxon>
    </lineage>
</organism>
<feature type="binding site" evidence="14">
    <location>
        <position position="238"/>
    </location>
    <ligand>
        <name>Mn(2+)</name>
        <dbReference type="ChEBI" id="CHEBI:29035"/>
        <label>2</label>
    </ligand>
</feature>
<evidence type="ECO:0000256" key="1">
    <source>
        <dbReference type="ARBA" id="ARBA00008071"/>
    </source>
</evidence>
<dbReference type="Gene3D" id="3.90.1860.10">
    <property type="entry name" value="tRNA-splicing ligase RtcB"/>
    <property type="match status" value="1"/>
</dbReference>
<keyword evidence="3 15" id="KW-0436">Ligase</keyword>
<feature type="binding site" evidence="14">
    <location>
        <position position="98"/>
    </location>
    <ligand>
        <name>Mn(2+)</name>
        <dbReference type="ChEBI" id="CHEBI:29035"/>
        <label>1</label>
    </ligand>
</feature>
<comment type="similarity">
    <text evidence="1 15">Belongs to the RtcB family.</text>
</comment>
<evidence type="ECO:0000256" key="10">
    <source>
        <dbReference type="ARBA" id="ARBA00047746"/>
    </source>
</evidence>
<comment type="catalytic activity">
    <reaction evidence="11">
        <text>a 3'-end 2',3'-cyclophospho-ribonucleotide-RNA + a 5'-end dephospho-ribonucleoside-RNA + GTP + H2O = a ribonucleotidyl-ribonucleotide-RNA + GMP + diphosphate + H(+)</text>
        <dbReference type="Rhea" id="RHEA:68080"/>
        <dbReference type="Rhea" id="RHEA-COMP:10464"/>
        <dbReference type="Rhea" id="RHEA-COMP:13936"/>
        <dbReference type="Rhea" id="RHEA-COMP:17355"/>
        <dbReference type="ChEBI" id="CHEBI:15377"/>
        <dbReference type="ChEBI" id="CHEBI:15378"/>
        <dbReference type="ChEBI" id="CHEBI:33019"/>
        <dbReference type="ChEBI" id="CHEBI:37565"/>
        <dbReference type="ChEBI" id="CHEBI:58115"/>
        <dbReference type="ChEBI" id="CHEBI:83064"/>
        <dbReference type="ChEBI" id="CHEBI:138284"/>
        <dbReference type="ChEBI" id="CHEBI:173118"/>
        <dbReference type="EC" id="6.5.1.8"/>
    </reaction>
</comment>
<dbReference type="GO" id="GO:0003972">
    <property type="term" value="F:RNA ligase (ATP) activity"/>
    <property type="evidence" value="ECO:0007669"/>
    <property type="project" value="TreeGrafter"/>
</dbReference>
<feature type="binding site" evidence="14">
    <location>
        <position position="332"/>
    </location>
    <ligand>
        <name>Mn(2+)</name>
        <dbReference type="ChEBI" id="CHEBI:29035"/>
        <label>2</label>
    </ligand>
</feature>
<dbReference type="EMBL" id="LHXL01000057">
    <property type="protein sequence ID" value="KXA89086.1"/>
    <property type="molecule type" value="Genomic_DNA"/>
</dbReference>
<dbReference type="FunFam" id="3.90.1860.10:FF:000001">
    <property type="entry name" value="tRNA-splicing ligase RtcB homolog"/>
    <property type="match status" value="1"/>
</dbReference>
<evidence type="ECO:0000256" key="4">
    <source>
        <dbReference type="ARBA" id="ARBA00022723"/>
    </source>
</evidence>
<feature type="binding site" evidence="13">
    <location>
        <begin position="407"/>
        <end position="410"/>
    </location>
    <ligand>
        <name>GMP</name>
        <dbReference type="ChEBI" id="CHEBI:58115"/>
    </ligand>
</feature>
<comment type="function">
    <text evidence="9">Essential for tRNA splicing and maturation. Acts by directly joining spliced tRNA halves to mature-sized tRNAs. Joins RNA with 2',3'-cyclic-phosphate or 3'-phosphate ends to RNA with 5'-hydroxy ends.</text>
</comment>
<evidence type="ECO:0000256" key="9">
    <source>
        <dbReference type="ARBA" id="ARBA00045316"/>
    </source>
</evidence>
<comment type="catalytic activity">
    <reaction evidence="10">
        <text>a 3'-end 3'-phospho-ribonucleotide-RNA + a 5'-end dephospho-ribonucleoside-RNA + GTP = a ribonucleotidyl-ribonucleotide-RNA + GMP + diphosphate</text>
        <dbReference type="Rhea" id="RHEA:68076"/>
        <dbReference type="Rhea" id="RHEA-COMP:10463"/>
        <dbReference type="Rhea" id="RHEA-COMP:13936"/>
        <dbReference type="Rhea" id="RHEA-COMP:17355"/>
        <dbReference type="ChEBI" id="CHEBI:33019"/>
        <dbReference type="ChEBI" id="CHEBI:37565"/>
        <dbReference type="ChEBI" id="CHEBI:58115"/>
        <dbReference type="ChEBI" id="CHEBI:83062"/>
        <dbReference type="ChEBI" id="CHEBI:138284"/>
        <dbReference type="ChEBI" id="CHEBI:173118"/>
        <dbReference type="EC" id="6.5.1.8"/>
    </reaction>
</comment>
<evidence type="ECO:0000256" key="13">
    <source>
        <dbReference type="PIRSR" id="PIRSR601233-2"/>
    </source>
</evidence>
<dbReference type="GO" id="GO:0006388">
    <property type="term" value="P:tRNA splicing, via endonucleolytic cleavage and ligation"/>
    <property type="evidence" value="ECO:0007669"/>
    <property type="project" value="UniProtKB-ARBA"/>
</dbReference>
<evidence type="ECO:0000256" key="12">
    <source>
        <dbReference type="PIRSR" id="PIRSR601233-1"/>
    </source>
</evidence>
<feature type="binding site" evidence="13">
    <location>
        <begin position="332"/>
        <end position="333"/>
    </location>
    <ligand>
        <name>GMP</name>
        <dbReference type="ChEBI" id="CHEBI:58115"/>
    </ligand>
</feature>
<evidence type="ECO:0000256" key="8">
    <source>
        <dbReference type="ARBA" id="ARBA00033766"/>
    </source>
</evidence>
<keyword evidence="7 14" id="KW-0464">Manganese</keyword>
<keyword evidence="4 14" id="KW-0479">Metal-binding</keyword>
<keyword evidence="17" id="KW-1185">Reference proteome</keyword>
<dbReference type="SUPFAM" id="SSF103365">
    <property type="entry name" value="Hypothetical protein PH1602"/>
    <property type="match status" value="1"/>
</dbReference>
<evidence type="ECO:0000256" key="14">
    <source>
        <dbReference type="PIRSR" id="PIRSR601233-3"/>
    </source>
</evidence>